<dbReference type="AlphaFoldDB" id="A0A537IL32"/>
<dbReference type="InterPro" id="IPR042106">
    <property type="entry name" value="Nuo/plastoQ_OxRdtase_6_NuoJ"/>
</dbReference>
<keyword evidence="2" id="KW-1003">Cell membrane</keyword>
<proteinExistence type="inferred from homology"/>
<evidence type="ECO:0000313" key="5">
    <source>
        <dbReference type="Proteomes" id="UP000318834"/>
    </source>
</evidence>
<dbReference type="InterPro" id="IPR001457">
    <property type="entry name" value="NADH_UbQ/plastoQ_OxRdtase_su6"/>
</dbReference>
<comment type="caution">
    <text evidence="4">The sequence shown here is derived from an EMBL/GenBank/DDBJ whole genome shotgun (WGS) entry which is preliminary data.</text>
</comment>
<feature type="compositionally biased region" description="Basic and acidic residues" evidence="3">
    <location>
        <begin position="10"/>
        <end position="24"/>
    </location>
</feature>
<comment type="function">
    <text evidence="2">NDH-1 shuttles electrons from NADH, via FMN and iron-sulfur (Fe-S) centers, to quinones in the respiratory chain. Couples the redox reaction to proton translocation (for every two electrons transferred, four hydrogen ions are translocated across the cytoplasmic membrane), and thus conserves the redox energy in a proton gradient.</text>
</comment>
<evidence type="ECO:0000256" key="1">
    <source>
        <dbReference type="ARBA" id="ARBA00005698"/>
    </source>
</evidence>
<evidence type="ECO:0000256" key="2">
    <source>
        <dbReference type="RuleBase" id="RU004429"/>
    </source>
</evidence>
<dbReference type="EMBL" id="VBAP01000094">
    <property type="protein sequence ID" value="TMI72023.1"/>
    <property type="molecule type" value="Genomic_DNA"/>
</dbReference>
<dbReference type="EC" id="7.1.1.-" evidence="2"/>
<gene>
    <name evidence="4" type="ORF">E6H05_11570</name>
</gene>
<comment type="catalytic activity">
    <reaction evidence="2">
        <text>a quinone + NADH + 5 H(+)(in) = a quinol + NAD(+) + 4 H(+)(out)</text>
        <dbReference type="Rhea" id="RHEA:57888"/>
        <dbReference type="ChEBI" id="CHEBI:15378"/>
        <dbReference type="ChEBI" id="CHEBI:24646"/>
        <dbReference type="ChEBI" id="CHEBI:57540"/>
        <dbReference type="ChEBI" id="CHEBI:57945"/>
        <dbReference type="ChEBI" id="CHEBI:132124"/>
    </reaction>
</comment>
<reference evidence="4 5" key="1">
    <citation type="journal article" date="2019" name="Nat. Microbiol.">
        <title>Mediterranean grassland soil C-N compound turnover is dependent on rainfall and depth, and is mediated by genomically divergent microorganisms.</title>
        <authorList>
            <person name="Diamond S."/>
            <person name="Andeer P.F."/>
            <person name="Li Z."/>
            <person name="Crits-Christoph A."/>
            <person name="Burstein D."/>
            <person name="Anantharaman K."/>
            <person name="Lane K.R."/>
            <person name="Thomas B.C."/>
            <person name="Pan C."/>
            <person name="Northen T.R."/>
            <person name="Banfield J.F."/>
        </authorList>
    </citation>
    <scope>NUCLEOTIDE SEQUENCE [LARGE SCALE GENOMIC DNA]</scope>
    <source>
        <strain evidence="4">NP_8</strain>
    </source>
</reference>
<sequence length="231" mass="23868">MQSPCSRNPIPDRQEGTPSEKSDASHQSPVTSHSSANHESRITNHGVAVELIVFIFAAIASVAGGVGVIGSRLPVRNALSLLLVLGSLAVTYLLLAAQFVAVLQVIVYAGAIVVLFLFVIMLLHKQLGKMSPDRLRWQGPAGLVLAAAFLTLILLTIRLGAAAPTAPAPAEFGTAESVGRALFTAFVLPFEVASMILLVGIIAAVVIGRPAAQPAAAVGRSAATPVGASRR</sequence>
<dbReference type="Proteomes" id="UP000318834">
    <property type="component" value="Unassembled WGS sequence"/>
</dbReference>
<feature type="compositionally biased region" description="Polar residues" evidence="3">
    <location>
        <begin position="25"/>
        <end position="35"/>
    </location>
</feature>
<name>A0A537IL32_9BACT</name>
<dbReference type="Pfam" id="PF00499">
    <property type="entry name" value="Oxidored_q3"/>
    <property type="match status" value="1"/>
</dbReference>
<dbReference type="PANTHER" id="PTHR33269">
    <property type="entry name" value="NADH-UBIQUINONE OXIDOREDUCTASE CHAIN 6"/>
    <property type="match status" value="1"/>
</dbReference>
<feature type="transmembrane region" description="Helical" evidence="2">
    <location>
        <begin position="181"/>
        <end position="207"/>
    </location>
</feature>
<feature type="transmembrane region" description="Helical" evidence="2">
    <location>
        <begin position="47"/>
        <end position="69"/>
    </location>
</feature>
<keyword evidence="2" id="KW-0472">Membrane</keyword>
<evidence type="ECO:0000256" key="3">
    <source>
        <dbReference type="SAM" id="MobiDB-lite"/>
    </source>
</evidence>
<dbReference type="Gene3D" id="1.20.120.1200">
    <property type="entry name" value="NADH-ubiquinone/plastoquinone oxidoreductase chain 6, subunit NuoJ"/>
    <property type="match status" value="1"/>
</dbReference>
<accession>A0A537IL32</accession>
<feature type="transmembrane region" description="Helical" evidence="2">
    <location>
        <begin position="143"/>
        <end position="161"/>
    </location>
</feature>
<feature type="transmembrane region" description="Helical" evidence="2">
    <location>
        <begin position="81"/>
        <end position="99"/>
    </location>
</feature>
<keyword evidence="2" id="KW-1133">Transmembrane helix</keyword>
<comment type="subcellular location">
    <subcellularLocation>
        <location evidence="2">Cell membrane</location>
        <topology evidence="2">Multi-pass membrane protein</topology>
    </subcellularLocation>
</comment>
<feature type="transmembrane region" description="Helical" evidence="2">
    <location>
        <begin position="105"/>
        <end position="123"/>
    </location>
</feature>
<protein>
    <recommendedName>
        <fullName evidence="2">NADH-quinone oxidoreductase subunit J</fullName>
        <ecNumber evidence="2">7.1.1.-</ecNumber>
    </recommendedName>
</protein>
<dbReference type="PANTHER" id="PTHR33269:SF17">
    <property type="entry name" value="NADH-UBIQUINONE OXIDOREDUCTASE CHAIN 6"/>
    <property type="match status" value="1"/>
</dbReference>
<keyword evidence="2" id="KW-0520">NAD</keyword>
<dbReference type="GO" id="GO:0005886">
    <property type="term" value="C:plasma membrane"/>
    <property type="evidence" value="ECO:0007669"/>
    <property type="project" value="UniProtKB-SubCell"/>
</dbReference>
<dbReference type="GO" id="GO:0008137">
    <property type="term" value="F:NADH dehydrogenase (ubiquinone) activity"/>
    <property type="evidence" value="ECO:0007669"/>
    <property type="project" value="UniProtKB-UniRule"/>
</dbReference>
<organism evidence="4 5">
    <name type="scientific">Candidatus Segetimicrobium genomatis</name>
    <dbReference type="NCBI Taxonomy" id="2569760"/>
    <lineage>
        <taxon>Bacteria</taxon>
        <taxon>Bacillati</taxon>
        <taxon>Candidatus Sysuimicrobiota</taxon>
        <taxon>Candidatus Sysuimicrobiia</taxon>
        <taxon>Candidatus Sysuimicrobiales</taxon>
        <taxon>Candidatus Segetimicrobiaceae</taxon>
        <taxon>Candidatus Segetimicrobium</taxon>
    </lineage>
</organism>
<comment type="similarity">
    <text evidence="1 2">Belongs to the complex I subunit 6 family.</text>
</comment>
<keyword evidence="2" id="KW-0812">Transmembrane</keyword>
<keyword evidence="2" id="KW-0874">Quinone</keyword>
<evidence type="ECO:0000313" key="4">
    <source>
        <dbReference type="EMBL" id="TMI72023.1"/>
    </source>
</evidence>
<dbReference type="GO" id="GO:0048038">
    <property type="term" value="F:quinone binding"/>
    <property type="evidence" value="ECO:0007669"/>
    <property type="project" value="UniProtKB-UniRule"/>
</dbReference>
<feature type="region of interest" description="Disordered" evidence="3">
    <location>
        <begin position="1"/>
        <end position="39"/>
    </location>
</feature>